<accession>A0ABR8NG98</accession>
<dbReference type="EMBL" id="JACXYZ010000004">
    <property type="protein sequence ID" value="MBD3926875.1"/>
    <property type="molecule type" value="Genomic_DNA"/>
</dbReference>
<name>A0ABR8NG98_9ACTN</name>
<protein>
    <submittedName>
        <fullName evidence="2">Uncharacterized protein</fullName>
    </submittedName>
</protein>
<keyword evidence="1" id="KW-0732">Signal</keyword>
<feature type="signal peptide" evidence="1">
    <location>
        <begin position="1"/>
        <end position="24"/>
    </location>
</feature>
<organism evidence="2 3">
    <name type="scientific">Nocardioides cavernae</name>
    <dbReference type="NCBI Taxonomy" id="1921566"/>
    <lineage>
        <taxon>Bacteria</taxon>
        <taxon>Bacillati</taxon>
        <taxon>Actinomycetota</taxon>
        <taxon>Actinomycetes</taxon>
        <taxon>Propionibacteriales</taxon>
        <taxon>Nocardioidaceae</taxon>
        <taxon>Nocardioides</taxon>
    </lineage>
</organism>
<keyword evidence="3" id="KW-1185">Reference proteome</keyword>
<feature type="chain" id="PRO_5045559015" evidence="1">
    <location>
        <begin position="25"/>
        <end position="188"/>
    </location>
</feature>
<evidence type="ECO:0000313" key="3">
    <source>
        <dbReference type="Proteomes" id="UP000618818"/>
    </source>
</evidence>
<evidence type="ECO:0000313" key="2">
    <source>
        <dbReference type="EMBL" id="MBD3926875.1"/>
    </source>
</evidence>
<comment type="caution">
    <text evidence="2">The sequence shown here is derived from an EMBL/GenBank/DDBJ whole genome shotgun (WGS) entry which is preliminary data.</text>
</comment>
<gene>
    <name evidence="2" type="ORF">IEZ26_19810</name>
</gene>
<dbReference type="Proteomes" id="UP000618818">
    <property type="component" value="Unassembled WGS sequence"/>
</dbReference>
<reference evidence="2 3" key="1">
    <citation type="submission" date="2020-09" db="EMBL/GenBank/DDBJ databases">
        <title>novel species in genus Nocardioides.</title>
        <authorList>
            <person name="Zhang G."/>
        </authorList>
    </citation>
    <scope>NUCLEOTIDE SEQUENCE [LARGE SCALE GENOMIC DNA]</scope>
    <source>
        <strain evidence="2 3">KCTC 39551</strain>
    </source>
</reference>
<proteinExistence type="predicted"/>
<dbReference type="RefSeq" id="WP_191196747.1">
    <property type="nucleotide sequence ID" value="NZ_JACXYZ010000004.1"/>
</dbReference>
<evidence type="ECO:0000256" key="1">
    <source>
        <dbReference type="SAM" id="SignalP"/>
    </source>
</evidence>
<sequence length="188" mass="19751">MNTTRRITATALATVALVAPSALTATAVAAPDKPTKPAKTVKAQTKQLLKDIAGKDKRLERLSTSTAVEAMADDTETEVVANVTDARTALTELRTTVEAADSTVDTRAARKELRSFRVENFRIVVNIVKKVEGLEEAAASDPEAVTHLAAAEAAALAITATSTKADLRTAREHVKAAQAELESGTTTA</sequence>